<protein>
    <submittedName>
        <fullName evidence="2">Uncharacterized protein</fullName>
    </submittedName>
</protein>
<evidence type="ECO:0000256" key="1">
    <source>
        <dbReference type="SAM" id="SignalP"/>
    </source>
</evidence>
<evidence type="ECO:0000313" key="3">
    <source>
        <dbReference type="Proteomes" id="UP000054248"/>
    </source>
</evidence>
<accession>A0A0C3QBP1</accession>
<sequence>MVQSLLKSLFLYSALAASAVLAAPAHQHQSEPVAQGVSHREYHVSPHPLAGELPAPNPVAIRKPSQAQGGGHQRVTNAMRIAKGLPPLAPRKLYDGSRVGSAHTARSSPVPVPVPAVLVYGPEGRSGSPLGYLSQGYNGENKYYITTDCKEAMVNAQLFAGDLKNPAQPQGYSNVGLLSAGDSVFHTGTSDFGFMVGMTATPNGPPVLSGYHSFYEGDESFLESNVWSLNADGELILTWINPNGDAVRGEIGWYNVTDAIIVSADLSVYRSEYIFGNLKVATIRLYLADQFTCASAPI</sequence>
<keyword evidence="3" id="KW-1185">Reference proteome</keyword>
<name>A0A0C3QBP1_9AGAM</name>
<dbReference type="Proteomes" id="UP000054248">
    <property type="component" value="Unassembled WGS sequence"/>
</dbReference>
<organism evidence="2 3">
    <name type="scientific">Tulasnella calospora MUT 4182</name>
    <dbReference type="NCBI Taxonomy" id="1051891"/>
    <lineage>
        <taxon>Eukaryota</taxon>
        <taxon>Fungi</taxon>
        <taxon>Dikarya</taxon>
        <taxon>Basidiomycota</taxon>
        <taxon>Agaricomycotina</taxon>
        <taxon>Agaricomycetes</taxon>
        <taxon>Cantharellales</taxon>
        <taxon>Tulasnellaceae</taxon>
        <taxon>Tulasnella</taxon>
    </lineage>
</organism>
<dbReference type="HOGENOM" id="CLU_947298_0_0_1"/>
<dbReference type="EMBL" id="KN823105">
    <property type="protein sequence ID" value="KIO22606.1"/>
    <property type="molecule type" value="Genomic_DNA"/>
</dbReference>
<reference evidence="3" key="2">
    <citation type="submission" date="2015-01" db="EMBL/GenBank/DDBJ databases">
        <title>Evolutionary Origins and Diversification of the Mycorrhizal Mutualists.</title>
        <authorList>
            <consortium name="DOE Joint Genome Institute"/>
            <consortium name="Mycorrhizal Genomics Consortium"/>
            <person name="Kohler A."/>
            <person name="Kuo A."/>
            <person name="Nagy L.G."/>
            <person name="Floudas D."/>
            <person name="Copeland A."/>
            <person name="Barry K.W."/>
            <person name="Cichocki N."/>
            <person name="Veneault-Fourrey C."/>
            <person name="LaButti K."/>
            <person name="Lindquist E.A."/>
            <person name="Lipzen A."/>
            <person name="Lundell T."/>
            <person name="Morin E."/>
            <person name="Murat C."/>
            <person name="Riley R."/>
            <person name="Ohm R."/>
            <person name="Sun H."/>
            <person name="Tunlid A."/>
            <person name="Henrissat B."/>
            <person name="Grigoriev I.V."/>
            <person name="Hibbett D.S."/>
            <person name="Martin F."/>
        </authorList>
    </citation>
    <scope>NUCLEOTIDE SEQUENCE [LARGE SCALE GENOMIC DNA]</scope>
    <source>
        <strain evidence="3">MUT 4182</strain>
    </source>
</reference>
<evidence type="ECO:0000313" key="2">
    <source>
        <dbReference type="EMBL" id="KIO22606.1"/>
    </source>
</evidence>
<gene>
    <name evidence="2" type="ORF">M407DRAFT_245103</name>
</gene>
<reference evidence="2 3" key="1">
    <citation type="submission" date="2014-04" db="EMBL/GenBank/DDBJ databases">
        <authorList>
            <consortium name="DOE Joint Genome Institute"/>
            <person name="Kuo A."/>
            <person name="Girlanda M."/>
            <person name="Perotto S."/>
            <person name="Kohler A."/>
            <person name="Nagy L.G."/>
            <person name="Floudas D."/>
            <person name="Copeland A."/>
            <person name="Barry K.W."/>
            <person name="Cichocki N."/>
            <person name="Veneault-Fourrey C."/>
            <person name="LaButti K."/>
            <person name="Lindquist E.A."/>
            <person name="Lipzen A."/>
            <person name="Lundell T."/>
            <person name="Morin E."/>
            <person name="Murat C."/>
            <person name="Sun H."/>
            <person name="Tunlid A."/>
            <person name="Henrissat B."/>
            <person name="Grigoriev I.V."/>
            <person name="Hibbett D.S."/>
            <person name="Martin F."/>
            <person name="Nordberg H.P."/>
            <person name="Cantor M.N."/>
            <person name="Hua S.X."/>
        </authorList>
    </citation>
    <scope>NUCLEOTIDE SEQUENCE [LARGE SCALE GENOMIC DNA]</scope>
    <source>
        <strain evidence="2 3">MUT 4182</strain>
    </source>
</reference>
<feature type="chain" id="PRO_5002168439" evidence="1">
    <location>
        <begin position="17"/>
        <end position="298"/>
    </location>
</feature>
<keyword evidence="1" id="KW-0732">Signal</keyword>
<proteinExistence type="predicted"/>
<feature type="signal peptide" evidence="1">
    <location>
        <begin position="1"/>
        <end position="16"/>
    </location>
</feature>
<dbReference type="OrthoDB" id="4225815at2759"/>
<dbReference type="AlphaFoldDB" id="A0A0C3QBP1"/>
<dbReference type="STRING" id="1051891.A0A0C3QBP1"/>